<accession>X1S4A0</accession>
<organism evidence="1">
    <name type="scientific">marine sediment metagenome</name>
    <dbReference type="NCBI Taxonomy" id="412755"/>
    <lineage>
        <taxon>unclassified sequences</taxon>
        <taxon>metagenomes</taxon>
        <taxon>ecological metagenomes</taxon>
    </lineage>
</organism>
<evidence type="ECO:0000313" key="1">
    <source>
        <dbReference type="EMBL" id="GAI70270.1"/>
    </source>
</evidence>
<name>X1S4A0_9ZZZZ</name>
<reference evidence="1" key="1">
    <citation type="journal article" date="2014" name="Front. Microbiol.">
        <title>High frequency of phylogenetically diverse reductive dehalogenase-homologous genes in deep subseafloor sedimentary metagenomes.</title>
        <authorList>
            <person name="Kawai M."/>
            <person name="Futagami T."/>
            <person name="Toyoda A."/>
            <person name="Takaki Y."/>
            <person name="Nishi S."/>
            <person name="Hori S."/>
            <person name="Arai W."/>
            <person name="Tsubouchi T."/>
            <person name="Morono Y."/>
            <person name="Uchiyama I."/>
            <person name="Ito T."/>
            <person name="Fujiyama A."/>
            <person name="Inagaki F."/>
            <person name="Takami H."/>
        </authorList>
    </citation>
    <scope>NUCLEOTIDE SEQUENCE</scope>
    <source>
        <strain evidence="1">Expedition CK06-06</strain>
    </source>
</reference>
<dbReference type="EMBL" id="BARW01002314">
    <property type="protein sequence ID" value="GAI70270.1"/>
    <property type="molecule type" value="Genomic_DNA"/>
</dbReference>
<evidence type="ECO:0008006" key="2">
    <source>
        <dbReference type="Google" id="ProtNLM"/>
    </source>
</evidence>
<gene>
    <name evidence="1" type="ORF">S12H4_06547</name>
</gene>
<sequence>MNRHEQLHFTTRVLGPSAAYRLELRQVTQTLRSESDSIANAILLERVSAGDKLEITLDGRLVGRVELVSMDVVTWKALDVDDARRGGFGNRFDLGQALQRAGFRFMPLNDYQLFRIQFRWLEETYA</sequence>
<comment type="caution">
    <text evidence="1">The sequence shown here is derived from an EMBL/GenBank/DDBJ whole genome shotgun (WGS) entry which is preliminary data.</text>
</comment>
<protein>
    <recommendedName>
        <fullName evidence="2">ASCH domain-containing protein</fullName>
    </recommendedName>
</protein>
<dbReference type="AlphaFoldDB" id="X1S4A0"/>
<proteinExistence type="predicted"/>